<keyword evidence="2" id="KW-0614">Plasmid</keyword>
<dbReference type="RefSeq" id="WP_206004710.1">
    <property type="nucleotide sequence ID" value="NZ_CP070617.1"/>
</dbReference>
<evidence type="ECO:0000313" key="3">
    <source>
        <dbReference type="Proteomes" id="UP000662986"/>
    </source>
</evidence>
<evidence type="ECO:0000256" key="1">
    <source>
        <dbReference type="SAM" id="MobiDB-lite"/>
    </source>
</evidence>
<dbReference type="Proteomes" id="UP000662986">
    <property type="component" value="Plasmid unnamed2"/>
</dbReference>
<reference evidence="2 3" key="2">
    <citation type="journal article" date="2022" name="Arch. Microbiol.">
        <title>Rhodococcus pseudokoreensis sp. nov. isolated from the rhizosphere of young M26 apple rootstocks.</title>
        <authorList>
            <person name="Kampfer P."/>
            <person name="Glaeser S.P."/>
            <person name="Blom J."/>
            <person name="Wolf J."/>
            <person name="Benning S."/>
            <person name="Schloter M."/>
            <person name="Neumann-Schaal M."/>
        </authorList>
    </citation>
    <scope>NUCLEOTIDE SEQUENCE [LARGE SCALE GENOMIC DNA]</scope>
    <source>
        <strain evidence="2 3">R79</strain>
    </source>
</reference>
<evidence type="ECO:0000313" key="2">
    <source>
        <dbReference type="EMBL" id="QSE87950.1"/>
    </source>
</evidence>
<organism evidence="2 3">
    <name type="scientific">Rhodococcus pseudokoreensis</name>
    <dbReference type="NCBI Taxonomy" id="2811421"/>
    <lineage>
        <taxon>Bacteria</taxon>
        <taxon>Bacillati</taxon>
        <taxon>Actinomycetota</taxon>
        <taxon>Actinomycetes</taxon>
        <taxon>Mycobacteriales</taxon>
        <taxon>Nocardiaceae</taxon>
        <taxon>Rhodococcus</taxon>
    </lineage>
</organism>
<gene>
    <name evidence="2" type="ORF">JWS13_04370</name>
</gene>
<accession>A0A974VYJ3</accession>
<sequence length="217" mass="24686">MTAGDRPDGAPEKVPNAWLWHRMDRDRAAALWVELAEWVQWLRATYQFTQGHFPACWYRHTAVREELTALMAAHKAAYADDAGPDAYRSDMTAWHTHEFWPLMNRLKSIGNFADCTAEQCHYKPRVVVTVPGLEEYIADDLEDRPERAETSTPPQAVEAADDGVPAQDMEAAITAGLAELVDPQKPYGPARFEDRIWIYDRRAKRYLPQPDSSTDPS</sequence>
<feature type="region of interest" description="Disordered" evidence="1">
    <location>
        <begin position="141"/>
        <end position="162"/>
    </location>
</feature>
<evidence type="ECO:0008006" key="4">
    <source>
        <dbReference type="Google" id="ProtNLM"/>
    </source>
</evidence>
<geneLocation type="plasmid" evidence="2 3">
    <name>unnamed2</name>
</geneLocation>
<reference evidence="2 3" key="1">
    <citation type="journal article" date="2021" name="Microbiol. Resour. Announc.">
        <title>Complete Genome Sequences of Two Rhodococcus sp. Strains with Large and Linear Chromosomes, Isolated from Apple Rhizosphere.</title>
        <authorList>
            <person name="Benning S."/>
            <person name="Brugnone N."/>
            <person name="Siani R."/>
            <person name="Kublik S."/>
            <person name="Schloter M."/>
            <person name="Rad V."/>
        </authorList>
    </citation>
    <scope>NUCLEOTIDE SEQUENCE [LARGE SCALE GENOMIC DNA]</scope>
    <source>
        <strain evidence="2 3">R79</strain>
    </source>
</reference>
<name>A0A974VYJ3_9NOCA</name>
<protein>
    <recommendedName>
        <fullName evidence="4">DUF4913 domain-containing protein</fullName>
    </recommendedName>
</protein>
<keyword evidence="3" id="KW-1185">Reference proteome</keyword>
<proteinExistence type="predicted"/>
<dbReference type="EMBL" id="CP070617">
    <property type="protein sequence ID" value="QSE87950.1"/>
    <property type="molecule type" value="Genomic_DNA"/>
</dbReference>